<gene>
    <name evidence="4" type="primary">LOC110738782</name>
</gene>
<dbReference type="RefSeq" id="XP_021774908.1">
    <property type="nucleotide sequence ID" value="XM_021919216.1"/>
</dbReference>
<dbReference type="PANTHER" id="PTHR47463:SF2">
    <property type="entry name" value="F-BOX PROTEIN SKIP16"/>
    <property type="match status" value="1"/>
</dbReference>
<dbReference type="SMR" id="A0A803M5W9"/>
<dbReference type="SUPFAM" id="SSF81383">
    <property type="entry name" value="F-box domain"/>
    <property type="match status" value="1"/>
</dbReference>
<feature type="domain" description="ApaG" evidence="3">
    <location>
        <begin position="293"/>
        <end position="432"/>
    </location>
</feature>
<dbReference type="InterPro" id="IPR036047">
    <property type="entry name" value="F-box-like_dom_sf"/>
</dbReference>
<dbReference type="InterPro" id="IPR018958">
    <property type="entry name" value="Knr4/Smi1-like_dom"/>
</dbReference>
<dbReference type="PROSITE" id="PS51087">
    <property type="entry name" value="APAG"/>
    <property type="match status" value="1"/>
</dbReference>
<keyword evidence="5" id="KW-1185">Reference proteome</keyword>
<organism evidence="4 5">
    <name type="scientific">Chenopodium quinoa</name>
    <name type="common">Quinoa</name>
    <dbReference type="NCBI Taxonomy" id="63459"/>
    <lineage>
        <taxon>Eukaryota</taxon>
        <taxon>Viridiplantae</taxon>
        <taxon>Streptophyta</taxon>
        <taxon>Embryophyta</taxon>
        <taxon>Tracheophyta</taxon>
        <taxon>Spermatophyta</taxon>
        <taxon>Magnoliopsida</taxon>
        <taxon>eudicotyledons</taxon>
        <taxon>Gunneridae</taxon>
        <taxon>Pentapetalae</taxon>
        <taxon>Caryophyllales</taxon>
        <taxon>Chenopodiaceae</taxon>
        <taxon>Chenopodioideae</taxon>
        <taxon>Atripliceae</taxon>
        <taxon>Chenopodium</taxon>
    </lineage>
</organism>
<evidence type="ECO:0000256" key="1">
    <source>
        <dbReference type="ARBA" id="ARBA00004906"/>
    </source>
</evidence>
<dbReference type="Gene3D" id="2.60.40.1470">
    <property type="entry name" value="ApaG domain"/>
    <property type="match status" value="1"/>
</dbReference>
<dbReference type="SUPFAM" id="SSF110069">
    <property type="entry name" value="ApaG-like"/>
    <property type="match status" value="1"/>
</dbReference>
<evidence type="ECO:0000313" key="5">
    <source>
        <dbReference type="Proteomes" id="UP000596660"/>
    </source>
</evidence>
<evidence type="ECO:0000259" key="3">
    <source>
        <dbReference type="PROSITE" id="PS51087"/>
    </source>
</evidence>
<protein>
    <recommendedName>
        <fullName evidence="3">ApaG domain-containing protein</fullName>
    </recommendedName>
</protein>
<dbReference type="InterPro" id="IPR007474">
    <property type="entry name" value="ApaG_domain"/>
</dbReference>
<dbReference type="EnsemblPlants" id="AUR62023842-RA">
    <property type="protein sequence ID" value="AUR62023842-RA:cds"/>
    <property type="gene ID" value="AUR62023842"/>
</dbReference>
<dbReference type="Gramene" id="AUR62023842-RA">
    <property type="protein sequence ID" value="AUR62023842-RA:cds"/>
    <property type="gene ID" value="AUR62023842"/>
</dbReference>
<dbReference type="AlphaFoldDB" id="A0A803M5W9"/>
<accession>A0A803M5W9</accession>
<comment type="pathway">
    <text evidence="1">Protein modification; protein ubiquitination.</text>
</comment>
<dbReference type="Proteomes" id="UP000596660">
    <property type="component" value="Unplaced"/>
</dbReference>
<dbReference type="InterPro" id="IPR037883">
    <property type="entry name" value="Knr4/Smi1-like_sf"/>
</dbReference>
<dbReference type="SUPFAM" id="SSF160631">
    <property type="entry name" value="SMI1/KNR4-like"/>
    <property type="match status" value="1"/>
</dbReference>
<sequence>MEAEIGIEGLGDLAIQVILSKLDPNHTAIVSCVNKKFKGWASDDIYWSNHCSQDLNISSPIDPLGSPAPSFKVAYRLWREAFIMYPWPLVKCIKRCWDSLKSWLGSNFPEVLATLRKGASEEELNDVEKSLKVKLPLPTRLIYRLHDGQEYSENLLGLIGGYFVYNHLVNVNILPLRHAVMESQSIKRDLGFSNASKFIAVASSVKGSEKVFCLNCVNNQLYVGTAMLRGDGEMMPCVPDALLKSNSNQQCDGLLLWLEEHSRRLHSGMITVLEKENLKSISQFPEKPPLCSTAVTNGVQVRASAVLVPEQSELGSPEFMFAYSIRLSLLPEGCKVHGMTYDSCQLHRRRWIIRENEVVKHDVDGVAVIGKYPLLLPGEKEFVYESCSNQQHTPGSIEGSFTFVPGRLAQSKGDPFQVEVARFPLVMPEYIF</sequence>
<dbReference type="Pfam" id="PF09346">
    <property type="entry name" value="SMI1_KNR4"/>
    <property type="match status" value="1"/>
</dbReference>
<evidence type="ECO:0000256" key="2">
    <source>
        <dbReference type="ARBA" id="ARBA00022786"/>
    </source>
</evidence>
<reference evidence="4" key="1">
    <citation type="journal article" date="2017" name="Nature">
        <title>The genome of Chenopodium quinoa.</title>
        <authorList>
            <person name="Jarvis D.E."/>
            <person name="Ho Y.S."/>
            <person name="Lightfoot D.J."/>
            <person name="Schmoeckel S.M."/>
            <person name="Li B."/>
            <person name="Borm T.J.A."/>
            <person name="Ohyanagi H."/>
            <person name="Mineta K."/>
            <person name="Michell C.T."/>
            <person name="Saber N."/>
            <person name="Kharbatia N.M."/>
            <person name="Rupper R.R."/>
            <person name="Sharp A.R."/>
            <person name="Dally N."/>
            <person name="Boughton B.A."/>
            <person name="Woo Y.H."/>
            <person name="Gao G."/>
            <person name="Schijlen E.G.W.M."/>
            <person name="Guo X."/>
            <person name="Momin A.A."/>
            <person name="Negrao S."/>
            <person name="Al-Babili S."/>
            <person name="Gehring C."/>
            <person name="Roessner U."/>
            <person name="Jung C."/>
            <person name="Murphy K."/>
            <person name="Arold S.T."/>
            <person name="Gojobori T."/>
            <person name="van der Linden C.G."/>
            <person name="van Loo E.N."/>
            <person name="Jellen E.N."/>
            <person name="Maughan P.J."/>
            <person name="Tester M."/>
        </authorList>
    </citation>
    <scope>NUCLEOTIDE SEQUENCE [LARGE SCALE GENOMIC DNA]</scope>
    <source>
        <strain evidence="4">cv. PI 614886</strain>
    </source>
</reference>
<name>A0A803M5W9_CHEQI</name>
<dbReference type="OrthoDB" id="2305498at2759"/>
<proteinExistence type="predicted"/>
<reference evidence="4" key="2">
    <citation type="submission" date="2021-03" db="UniProtKB">
        <authorList>
            <consortium name="EnsemblPlants"/>
        </authorList>
    </citation>
    <scope>IDENTIFICATION</scope>
</reference>
<keyword evidence="2" id="KW-0833">Ubl conjugation pathway</keyword>
<dbReference type="Pfam" id="PF04379">
    <property type="entry name" value="DUF525"/>
    <property type="match status" value="1"/>
</dbReference>
<dbReference type="GeneID" id="110738782"/>
<dbReference type="PANTHER" id="PTHR47463">
    <property type="entry name" value="F-BOX PROTEIN SKIP16"/>
    <property type="match status" value="1"/>
</dbReference>
<dbReference type="KEGG" id="cqi:110738782"/>
<dbReference type="InterPro" id="IPR036767">
    <property type="entry name" value="ApaG_sf"/>
</dbReference>
<evidence type="ECO:0000313" key="4">
    <source>
        <dbReference type="EnsemblPlants" id="AUR62023842-RA:cds"/>
    </source>
</evidence>